<dbReference type="PATRIC" id="fig|1116472.3.peg.3974"/>
<gene>
    <name evidence="7" type="ORF">MGMO_184c00010</name>
</gene>
<dbReference type="GO" id="GO:0006355">
    <property type="term" value="P:regulation of DNA-templated transcription"/>
    <property type="evidence" value="ECO:0007669"/>
    <property type="project" value="InterPro"/>
</dbReference>
<comment type="caution">
    <text evidence="7">The sequence shown here is derived from an EMBL/GenBank/DDBJ whole genome shotgun (WGS) entry which is preliminary data.</text>
</comment>
<dbReference type="InterPro" id="IPR014795">
    <property type="entry name" value="TacA_1-like"/>
</dbReference>
<dbReference type="OrthoDB" id="574265at2"/>
<dbReference type="STRING" id="1116472.MGMO_184c00010"/>
<dbReference type="Pfam" id="PF08681">
    <property type="entry name" value="TacA1"/>
    <property type="match status" value="1"/>
</dbReference>
<dbReference type="Proteomes" id="UP000017842">
    <property type="component" value="Unassembled WGS sequence"/>
</dbReference>
<evidence type="ECO:0000256" key="3">
    <source>
        <dbReference type="ARBA" id="ARBA00023015"/>
    </source>
</evidence>
<dbReference type="GO" id="GO:0003677">
    <property type="term" value="F:DNA binding"/>
    <property type="evidence" value="ECO:0007669"/>
    <property type="project" value="UniProtKB-KW"/>
</dbReference>
<evidence type="ECO:0000256" key="4">
    <source>
        <dbReference type="ARBA" id="ARBA00023125"/>
    </source>
</evidence>
<reference evidence="7 8" key="1">
    <citation type="journal article" date="2013" name="Genome Announc.">
        <title>Draft Genome Sequence of the Methanotrophic Gammaproteobacterium Methyloglobulus morosus DSM 22980 Strain KoM1.</title>
        <authorList>
            <person name="Poehlein A."/>
            <person name="Deutzmann J.S."/>
            <person name="Daniel R."/>
            <person name="Simeonova D.D."/>
        </authorList>
    </citation>
    <scope>NUCLEOTIDE SEQUENCE [LARGE SCALE GENOMIC DNA]</scope>
    <source>
        <strain evidence="7 8">KoM1</strain>
    </source>
</reference>
<keyword evidence="5" id="KW-0804">Transcription</keyword>
<keyword evidence="8" id="KW-1185">Reference proteome</keyword>
<dbReference type="RefSeq" id="WP_023496568.1">
    <property type="nucleotide sequence ID" value="NZ_AYLO01000166.1"/>
</dbReference>
<evidence type="ECO:0000313" key="7">
    <source>
        <dbReference type="EMBL" id="ESS66580.1"/>
    </source>
</evidence>
<name>V5B0D8_9GAMM</name>
<accession>V5B0D8</accession>
<evidence type="ECO:0008006" key="9">
    <source>
        <dbReference type="Google" id="ProtNLM"/>
    </source>
</evidence>
<dbReference type="AlphaFoldDB" id="V5B0D8"/>
<evidence type="ECO:0000256" key="1">
    <source>
        <dbReference type="ARBA" id="ARBA00022491"/>
    </source>
</evidence>
<keyword evidence="2" id="KW-1277">Toxin-antitoxin system</keyword>
<sequence>MITNKRTDRIDLRIHPEAKEALQAAATLRHKSVSEFVLESALGAADEVLADRRYFSLDADQWAAFQAALEAQPRPLPRLERLMREPGIFD</sequence>
<evidence type="ECO:0000256" key="6">
    <source>
        <dbReference type="ARBA" id="ARBA00049988"/>
    </source>
</evidence>
<evidence type="ECO:0000313" key="8">
    <source>
        <dbReference type="Proteomes" id="UP000017842"/>
    </source>
</evidence>
<dbReference type="Gene3D" id="1.20.5.780">
    <property type="entry name" value="Single helix bin"/>
    <property type="match status" value="1"/>
</dbReference>
<dbReference type="PANTHER" id="PTHR35401">
    <property type="entry name" value="COPG FAMILY HELIX-TURN-HELIX PROTEIN-RELATED-RELATED"/>
    <property type="match status" value="1"/>
</dbReference>
<dbReference type="eggNOG" id="COG4453">
    <property type="taxonomic scope" value="Bacteria"/>
</dbReference>
<keyword evidence="1" id="KW-0678">Repressor</keyword>
<dbReference type="PANTHER" id="PTHR35401:SF1">
    <property type="entry name" value="CYTOPLASMIC PROTEIN"/>
    <property type="match status" value="1"/>
</dbReference>
<evidence type="ECO:0000256" key="2">
    <source>
        <dbReference type="ARBA" id="ARBA00022649"/>
    </source>
</evidence>
<dbReference type="SUPFAM" id="SSF47598">
    <property type="entry name" value="Ribbon-helix-helix"/>
    <property type="match status" value="1"/>
</dbReference>
<dbReference type="InterPro" id="IPR010985">
    <property type="entry name" value="Ribbon_hlx_hlx"/>
</dbReference>
<keyword evidence="4" id="KW-0238">DNA-binding</keyword>
<organism evidence="7 8">
    <name type="scientific">Methyloglobulus morosus KoM1</name>
    <dbReference type="NCBI Taxonomy" id="1116472"/>
    <lineage>
        <taxon>Bacteria</taxon>
        <taxon>Pseudomonadati</taxon>
        <taxon>Pseudomonadota</taxon>
        <taxon>Gammaproteobacteria</taxon>
        <taxon>Methylococcales</taxon>
        <taxon>Methylococcaceae</taxon>
        <taxon>Methyloglobulus</taxon>
    </lineage>
</organism>
<comment type="similarity">
    <text evidence="6">Belongs to the TacA antitoxin family.</text>
</comment>
<evidence type="ECO:0000256" key="5">
    <source>
        <dbReference type="ARBA" id="ARBA00023163"/>
    </source>
</evidence>
<proteinExistence type="inferred from homology"/>
<dbReference type="EMBL" id="AYLO01000166">
    <property type="protein sequence ID" value="ESS66580.1"/>
    <property type="molecule type" value="Genomic_DNA"/>
</dbReference>
<protein>
    <recommendedName>
        <fullName evidence="9">DUF1778 domain-containing protein</fullName>
    </recommendedName>
</protein>
<keyword evidence="3" id="KW-0805">Transcription regulation</keyword>